<name>A0AAD2E9W8_9LAMI</name>
<dbReference type="AlphaFoldDB" id="A0AAD2E9W8"/>
<dbReference type="InterPro" id="IPR000994">
    <property type="entry name" value="Pept_M24"/>
</dbReference>
<dbReference type="EMBL" id="OU503052">
    <property type="protein sequence ID" value="CAI9780131.1"/>
    <property type="molecule type" value="Genomic_DNA"/>
</dbReference>
<keyword evidence="3" id="KW-1185">Reference proteome</keyword>
<dbReference type="Gene3D" id="3.90.230.10">
    <property type="entry name" value="Creatinase/methionine aminopeptidase superfamily"/>
    <property type="match status" value="1"/>
</dbReference>
<protein>
    <recommendedName>
        <fullName evidence="1">Peptidase M24 domain-containing protein</fullName>
    </recommendedName>
</protein>
<dbReference type="Pfam" id="PF00557">
    <property type="entry name" value="Peptidase_M24"/>
    <property type="match status" value="1"/>
</dbReference>
<evidence type="ECO:0000313" key="2">
    <source>
        <dbReference type="EMBL" id="CAI9780131.1"/>
    </source>
</evidence>
<evidence type="ECO:0000259" key="1">
    <source>
        <dbReference type="Pfam" id="PF00557"/>
    </source>
</evidence>
<accession>A0AAD2E9W8</accession>
<proteinExistence type="predicted"/>
<evidence type="ECO:0000313" key="3">
    <source>
        <dbReference type="Proteomes" id="UP000834106"/>
    </source>
</evidence>
<organism evidence="2 3">
    <name type="scientific">Fraxinus pennsylvanica</name>
    <dbReference type="NCBI Taxonomy" id="56036"/>
    <lineage>
        <taxon>Eukaryota</taxon>
        <taxon>Viridiplantae</taxon>
        <taxon>Streptophyta</taxon>
        <taxon>Embryophyta</taxon>
        <taxon>Tracheophyta</taxon>
        <taxon>Spermatophyta</taxon>
        <taxon>Magnoliopsida</taxon>
        <taxon>eudicotyledons</taxon>
        <taxon>Gunneridae</taxon>
        <taxon>Pentapetalae</taxon>
        <taxon>asterids</taxon>
        <taxon>lamiids</taxon>
        <taxon>Lamiales</taxon>
        <taxon>Oleaceae</taxon>
        <taxon>Oleeae</taxon>
        <taxon>Fraxinus</taxon>
    </lineage>
</organism>
<dbReference type="PANTHER" id="PTHR43763">
    <property type="entry name" value="XAA-PRO AMINOPEPTIDASE 1"/>
    <property type="match status" value="1"/>
</dbReference>
<sequence>MTPLLKGMVVSNEPGYYEDHSFGIRIENLLFVKEIDTPNRFGGIGYMGFEKLTFVPIQVSEIAQSSEFKLMVIGKAGFPPAMVAALANHHNAYNELGPTGGLLASLCNDSKSSVLVIQHRDSTQEDEFNLKMVQLIIM</sequence>
<dbReference type="Proteomes" id="UP000834106">
    <property type="component" value="Chromosome 17"/>
</dbReference>
<gene>
    <name evidence="2" type="ORF">FPE_LOCUS27561</name>
</gene>
<dbReference type="InterPro" id="IPR050422">
    <property type="entry name" value="X-Pro_aminopeptidase_P"/>
</dbReference>
<dbReference type="SUPFAM" id="SSF55920">
    <property type="entry name" value="Creatinase/aminopeptidase"/>
    <property type="match status" value="1"/>
</dbReference>
<dbReference type="InterPro" id="IPR036005">
    <property type="entry name" value="Creatinase/aminopeptidase-like"/>
</dbReference>
<reference evidence="2" key="1">
    <citation type="submission" date="2023-05" db="EMBL/GenBank/DDBJ databases">
        <authorList>
            <person name="Huff M."/>
        </authorList>
    </citation>
    <scope>NUCLEOTIDE SEQUENCE</scope>
</reference>
<dbReference type="PANTHER" id="PTHR43763:SF6">
    <property type="entry name" value="XAA-PRO AMINOPEPTIDASE 1"/>
    <property type="match status" value="1"/>
</dbReference>
<feature type="domain" description="Peptidase M24" evidence="1">
    <location>
        <begin position="2"/>
        <end position="34"/>
    </location>
</feature>